<comment type="caution">
    <text evidence="7">The sequence shown here is derived from an EMBL/GenBank/DDBJ whole genome shotgun (WGS) entry which is preliminary data.</text>
</comment>
<name>A0A0J9X2E3_GEOCN</name>
<keyword evidence="3" id="KW-0498">Mitosis</keyword>
<evidence type="ECO:0000256" key="3">
    <source>
        <dbReference type="ARBA" id="ARBA00022776"/>
    </source>
</evidence>
<feature type="region of interest" description="Disordered" evidence="6">
    <location>
        <begin position="129"/>
        <end position="154"/>
    </location>
</feature>
<evidence type="ECO:0000256" key="5">
    <source>
        <dbReference type="ARBA" id="ARBA00023306"/>
    </source>
</evidence>
<evidence type="ECO:0000256" key="4">
    <source>
        <dbReference type="ARBA" id="ARBA00022786"/>
    </source>
</evidence>
<evidence type="ECO:0000313" key="8">
    <source>
        <dbReference type="Proteomes" id="UP000242525"/>
    </source>
</evidence>
<dbReference type="PANTHER" id="PTHR28526">
    <property type="entry name" value="ANAPHASE-PROMOTING COMPLEX SUBUNIT 13"/>
    <property type="match status" value="1"/>
</dbReference>
<dbReference type="EMBL" id="CCBN010000001">
    <property type="protein sequence ID" value="CDO51069.1"/>
    <property type="molecule type" value="Genomic_DNA"/>
</dbReference>
<keyword evidence="2" id="KW-0132">Cell division</keyword>
<dbReference type="AlphaFoldDB" id="A0A0J9X2E3"/>
<feature type="compositionally biased region" description="Polar residues" evidence="6">
    <location>
        <begin position="169"/>
        <end position="198"/>
    </location>
</feature>
<evidence type="ECO:0000256" key="2">
    <source>
        <dbReference type="ARBA" id="ARBA00022618"/>
    </source>
</evidence>
<accession>A0A0J9X2E3</accession>
<evidence type="ECO:0000256" key="1">
    <source>
        <dbReference type="ARBA" id="ARBA00006940"/>
    </source>
</evidence>
<organism evidence="7 8">
    <name type="scientific">Geotrichum candidum</name>
    <name type="common">Oospora lactis</name>
    <name type="synonym">Dipodascus geotrichum</name>
    <dbReference type="NCBI Taxonomy" id="1173061"/>
    <lineage>
        <taxon>Eukaryota</taxon>
        <taxon>Fungi</taxon>
        <taxon>Dikarya</taxon>
        <taxon>Ascomycota</taxon>
        <taxon>Saccharomycotina</taxon>
        <taxon>Dipodascomycetes</taxon>
        <taxon>Dipodascales</taxon>
        <taxon>Dipodascaceae</taxon>
        <taxon>Geotrichum</taxon>
    </lineage>
</organism>
<dbReference type="Proteomes" id="UP000242525">
    <property type="component" value="Unassembled WGS sequence"/>
</dbReference>
<sequence length="205" mass="23093">MADSERSHIHLSQSRISLFFDEWNKCKLEFDDILIAPEHEPINPEDNDDIIPDQHASFGLAKSHQNNNRSHWKDLQTKELLFQGPNSGVSIDEVLEFPNFKPPPASSLPLASSSDQTSRLQHVYRGVRNGTDTPIFDKAEDGEAAPPTDQPGISLLLQDDRANARRASSMVTPTYDSQHVTTRSRTNALRSNRLATSTQRRRVPR</sequence>
<keyword evidence="4" id="KW-0833">Ubl conjugation pathway</keyword>
<gene>
    <name evidence="7" type="ORF">BN980_GECA01s00367g</name>
</gene>
<dbReference type="PANTHER" id="PTHR28526:SF1">
    <property type="entry name" value="ANAPHASE-PROMOTING COMPLEX SUBUNIT 13"/>
    <property type="match status" value="1"/>
</dbReference>
<protein>
    <submittedName>
        <fullName evidence="7">Uncharacterized protein</fullName>
    </submittedName>
</protein>
<feature type="region of interest" description="Disordered" evidence="6">
    <location>
        <begin position="168"/>
        <end position="205"/>
    </location>
</feature>
<evidence type="ECO:0000256" key="6">
    <source>
        <dbReference type="SAM" id="MobiDB-lite"/>
    </source>
</evidence>
<evidence type="ECO:0000313" key="7">
    <source>
        <dbReference type="EMBL" id="CDO51069.1"/>
    </source>
</evidence>
<dbReference type="GO" id="GO:0005680">
    <property type="term" value="C:anaphase-promoting complex"/>
    <property type="evidence" value="ECO:0007669"/>
    <property type="project" value="InterPro"/>
</dbReference>
<proteinExistence type="inferred from homology"/>
<keyword evidence="5" id="KW-0131">Cell cycle</keyword>
<keyword evidence="8" id="KW-1185">Reference proteome</keyword>
<dbReference type="Pfam" id="PF05839">
    <property type="entry name" value="Apc13p"/>
    <property type="match status" value="1"/>
</dbReference>
<reference evidence="7" key="1">
    <citation type="submission" date="2014-03" db="EMBL/GenBank/DDBJ databases">
        <authorList>
            <person name="Casaregola S."/>
        </authorList>
    </citation>
    <scope>NUCLEOTIDE SEQUENCE [LARGE SCALE GENOMIC DNA]</scope>
    <source>
        <strain evidence="7">CLIB 918</strain>
    </source>
</reference>
<dbReference type="OrthoDB" id="4096222at2759"/>
<dbReference type="GO" id="GO:0051301">
    <property type="term" value="P:cell division"/>
    <property type="evidence" value="ECO:0007669"/>
    <property type="project" value="UniProtKB-KW"/>
</dbReference>
<comment type="similarity">
    <text evidence="1">Belongs to the APC13 family.</text>
</comment>
<dbReference type="InterPro" id="IPR008401">
    <property type="entry name" value="Apc13"/>
</dbReference>